<dbReference type="InterPro" id="IPR003445">
    <property type="entry name" value="Cat_transpt"/>
</dbReference>
<accession>A0A927ZYK8</accession>
<evidence type="ECO:0000256" key="3">
    <source>
        <dbReference type="ARBA" id="ARBA00022475"/>
    </source>
</evidence>
<dbReference type="Proteomes" id="UP000761380">
    <property type="component" value="Unassembled WGS sequence"/>
</dbReference>
<evidence type="ECO:0000256" key="2">
    <source>
        <dbReference type="ARBA" id="ARBA00022448"/>
    </source>
</evidence>
<name>A0A927ZYK8_SELRU</name>
<sequence length="475" mass="51979">MLWQKFLFGGMEIRMMKFAEEEDLLHRVTNIKAQQKFRLKPTQTILLSFVLMIGLGTLLLMLPVSTTNGMGLPAMDALFVSTSASCVTGLTVVDVKNDLSFFGKCVLLMLIQVGGLGIMTLATMAAHAMGYRFQLKHSIILQESLNQSGRSGLFGLIQRMLIYTLVVEGFFAVLLTLHFYPEFGFEAIGYGIFHAVSAFCNAGFDLFGHYDSLCQRPDDIFLMAGIGLPIILGGIGFTVMYDVLHAGSWRKYSLHTKIVLVSNLILILAGTLLIWGIETSNSHTIGTMPLGQQLAHSAFMSVSCRTAGFNTFDLAQATQITQLVMIILMFIGASPLSTGGGIKSTTFFVIIRSVLAVFRGESELTVFGRAISKELRDQAFAIFTIGTIWVVSTGIILSVIDGEVHDLEEVIFETVSAFGTVGMGIGITLSWNDWGKALLALTMLLGRVGIMTFMLSFIQQKQSIIKHPEENVMIG</sequence>
<dbReference type="Pfam" id="PF02386">
    <property type="entry name" value="TrkH"/>
    <property type="match status" value="1"/>
</dbReference>
<evidence type="ECO:0000313" key="10">
    <source>
        <dbReference type="Proteomes" id="UP000761380"/>
    </source>
</evidence>
<keyword evidence="6" id="KW-0406">Ion transport</keyword>
<dbReference type="PANTHER" id="PTHR32024">
    <property type="entry name" value="TRK SYSTEM POTASSIUM UPTAKE PROTEIN TRKG-RELATED"/>
    <property type="match status" value="1"/>
</dbReference>
<feature type="transmembrane region" description="Helical" evidence="8">
    <location>
        <begin position="314"/>
        <end position="333"/>
    </location>
</feature>
<evidence type="ECO:0000256" key="7">
    <source>
        <dbReference type="ARBA" id="ARBA00023136"/>
    </source>
</evidence>
<feature type="transmembrane region" description="Helical" evidence="8">
    <location>
        <begin position="378"/>
        <end position="398"/>
    </location>
</feature>
<dbReference type="GO" id="GO:0005886">
    <property type="term" value="C:plasma membrane"/>
    <property type="evidence" value="ECO:0007669"/>
    <property type="project" value="UniProtKB-SubCell"/>
</dbReference>
<comment type="subcellular location">
    <subcellularLocation>
        <location evidence="1">Cell membrane</location>
        <topology evidence="1">Multi-pass membrane protein</topology>
    </subcellularLocation>
</comment>
<dbReference type="AlphaFoldDB" id="A0A927ZYK8"/>
<feature type="transmembrane region" description="Helical" evidence="8">
    <location>
        <begin position="105"/>
        <end position="126"/>
    </location>
</feature>
<keyword evidence="4 8" id="KW-0812">Transmembrane</keyword>
<evidence type="ECO:0000256" key="6">
    <source>
        <dbReference type="ARBA" id="ARBA00023065"/>
    </source>
</evidence>
<feature type="transmembrane region" description="Helical" evidence="8">
    <location>
        <begin position="187"/>
        <end position="208"/>
    </location>
</feature>
<keyword evidence="5 8" id="KW-1133">Transmembrane helix</keyword>
<evidence type="ECO:0000256" key="4">
    <source>
        <dbReference type="ARBA" id="ARBA00022692"/>
    </source>
</evidence>
<evidence type="ECO:0000256" key="5">
    <source>
        <dbReference type="ARBA" id="ARBA00022989"/>
    </source>
</evidence>
<reference evidence="9" key="1">
    <citation type="submission" date="2019-04" db="EMBL/GenBank/DDBJ databases">
        <title>Evolution of Biomass-Degrading Anaerobic Consortia Revealed by Metagenomics.</title>
        <authorList>
            <person name="Peng X."/>
        </authorList>
    </citation>
    <scope>NUCLEOTIDE SEQUENCE</scope>
    <source>
        <strain evidence="9">SIG240</strain>
    </source>
</reference>
<dbReference type="PANTHER" id="PTHR32024:SF1">
    <property type="entry name" value="KTR SYSTEM POTASSIUM UPTAKE PROTEIN B"/>
    <property type="match status" value="1"/>
</dbReference>
<feature type="transmembrane region" description="Helical" evidence="8">
    <location>
        <begin position="256"/>
        <end position="277"/>
    </location>
</feature>
<dbReference type="GO" id="GO:0008324">
    <property type="term" value="F:monoatomic cation transmembrane transporter activity"/>
    <property type="evidence" value="ECO:0007669"/>
    <property type="project" value="InterPro"/>
</dbReference>
<feature type="transmembrane region" description="Helical" evidence="8">
    <location>
        <begin position="160"/>
        <end position="180"/>
    </location>
</feature>
<evidence type="ECO:0000313" key="9">
    <source>
        <dbReference type="EMBL" id="MBE6093654.1"/>
    </source>
</evidence>
<comment type="caution">
    <text evidence="9">The sequence shown here is derived from an EMBL/GenBank/DDBJ whole genome shotgun (WGS) entry which is preliminary data.</text>
</comment>
<gene>
    <name evidence="9" type="ORF">E7201_10925</name>
</gene>
<feature type="transmembrane region" description="Helical" evidence="8">
    <location>
        <begin position="70"/>
        <end position="93"/>
    </location>
</feature>
<feature type="transmembrane region" description="Helical" evidence="8">
    <location>
        <begin position="437"/>
        <end position="458"/>
    </location>
</feature>
<keyword evidence="3" id="KW-1003">Cell membrane</keyword>
<dbReference type="EMBL" id="SVBY01000116">
    <property type="protein sequence ID" value="MBE6093654.1"/>
    <property type="molecule type" value="Genomic_DNA"/>
</dbReference>
<keyword evidence="7 8" id="KW-0472">Membrane</keyword>
<proteinExistence type="predicted"/>
<organism evidence="9 10">
    <name type="scientific">Selenomonas ruminantium</name>
    <dbReference type="NCBI Taxonomy" id="971"/>
    <lineage>
        <taxon>Bacteria</taxon>
        <taxon>Bacillati</taxon>
        <taxon>Bacillota</taxon>
        <taxon>Negativicutes</taxon>
        <taxon>Selenomonadales</taxon>
        <taxon>Selenomonadaceae</taxon>
        <taxon>Selenomonas</taxon>
    </lineage>
</organism>
<feature type="transmembrane region" description="Helical" evidence="8">
    <location>
        <begin position="45"/>
        <end position="64"/>
    </location>
</feature>
<dbReference type="GO" id="GO:0030001">
    <property type="term" value="P:metal ion transport"/>
    <property type="evidence" value="ECO:0007669"/>
    <property type="project" value="UniProtKB-ARBA"/>
</dbReference>
<feature type="transmembrane region" description="Helical" evidence="8">
    <location>
        <begin position="410"/>
        <end position="431"/>
    </location>
</feature>
<evidence type="ECO:0000256" key="1">
    <source>
        <dbReference type="ARBA" id="ARBA00004651"/>
    </source>
</evidence>
<evidence type="ECO:0000256" key="8">
    <source>
        <dbReference type="SAM" id="Phobius"/>
    </source>
</evidence>
<keyword evidence="2" id="KW-0813">Transport</keyword>
<protein>
    <submittedName>
        <fullName evidence="9">Trk family potassium uptake protein</fullName>
    </submittedName>
</protein>
<feature type="transmembrane region" description="Helical" evidence="8">
    <location>
        <begin position="220"/>
        <end position="244"/>
    </location>
</feature>